<evidence type="ECO:0000256" key="1">
    <source>
        <dbReference type="ARBA" id="ARBA00011738"/>
    </source>
</evidence>
<dbReference type="GO" id="GO:0006749">
    <property type="term" value="P:glutathione metabolic process"/>
    <property type="evidence" value="ECO:0007669"/>
    <property type="project" value="TreeGrafter"/>
</dbReference>
<dbReference type="SFLD" id="SFLDS00019">
    <property type="entry name" value="Glutathione_Transferase_(cytos"/>
    <property type="match status" value="1"/>
</dbReference>
<evidence type="ECO:0000313" key="5">
    <source>
        <dbReference type="EMBL" id="KAJ3663900.1"/>
    </source>
</evidence>
<dbReference type="SUPFAM" id="SSF52833">
    <property type="entry name" value="Thioredoxin-like"/>
    <property type="match status" value="1"/>
</dbReference>
<comment type="subunit">
    <text evidence="1">Homodimer.</text>
</comment>
<evidence type="ECO:0000313" key="6">
    <source>
        <dbReference type="Proteomes" id="UP001168821"/>
    </source>
</evidence>
<dbReference type="GO" id="GO:0004364">
    <property type="term" value="F:glutathione transferase activity"/>
    <property type="evidence" value="ECO:0007669"/>
    <property type="project" value="TreeGrafter"/>
</dbReference>
<feature type="domain" description="GST C-terminal" evidence="4">
    <location>
        <begin position="89"/>
        <end position="216"/>
    </location>
</feature>
<dbReference type="InterPro" id="IPR004046">
    <property type="entry name" value="GST_C"/>
</dbReference>
<keyword evidence="6" id="KW-1185">Reference proteome</keyword>
<dbReference type="PANTHER" id="PTHR43969:SF8">
    <property type="entry name" value="GLUTATHIONE S TRANSFERASE E13, ISOFORM A-RELATED"/>
    <property type="match status" value="1"/>
</dbReference>
<dbReference type="PROSITE" id="PS50405">
    <property type="entry name" value="GST_CTER"/>
    <property type="match status" value="1"/>
</dbReference>
<dbReference type="InterPro" id="IPR040079">
    <property type="entry name" value="Glutathione_S-Trfase"/>
</dbReference>
<dbReference type="SFLD" id="SFLDG01153">
    <property type="entry name" value="Main.4:_Theta-like"/>
    <property type="match status" value="1"/>
</dbReference>
<name>A0AA38IVQ1_9CUCU</name>
<gene>
    <name evidence="5" type="ORF">Zmor_008118</name>
</gene>
<dbReference type="InterPro" id="IPR010987">
    <property type="entry name" value="Glutathione-S-Trfase_C-like"/>
</dbReference>
<dbReference type="Proteomes" id="UP001168821">
    <property type="component" value="Unassembled WGS sequence"/>
</dbReference>
<evidence type="ECO:0000259" key="3">
    <source>
        <dbReference type="PROSITE" id="PS50404"/>
    </source>
</evidence>
<dbReference type="InterPro" id="IPR036249">
    <property type="entry name" value="Thioredoxin-like_sf"/>
</dbReference>
<dbReference type="CDD" id="cd03177">
    <property type="entry name" value="GST_C_Delta_Epsilon"/>
    <property type="match status" value="1"/>
</dbReference>
<dbReference type="AlphaFoldDB" id="A0AA38IVQ1"/>
<dbReference type="Gene3D" id="3.40.30.10">
    <property type="entry name" value="Glutaredoxin"/>
    <property type="match status" value="1"/>
</dbReference>
<dbReference type="Pfam" id="PF02798">
    <property type="entry name" value="GST_N"/>
    <property type="match status" value="1"/>
</dbReference>
<evidence type="ECO:0000256" key="2">
    <source>
        <dbReference type="RuleBase" id="RU003494"/>
    </source>
</evidence>
<dbReference type="Gene3D" id="1.20.1050.10">
    <property type="match status" value="1"/>
</dbReference>
<dbReference type="CDD" id="cd03045">
    <property type="entry name" value="GST_N_Delta_Epsilon"/>
    <property type="match status" value="1"/>
</dbReference>
<dbReference type="Pfam" id="PF00043">
    <property type="entry name" value="GST_C"/>
    <property type="match status" value="1"/>
</dbReference>
<accession>A0AA38IVQ1</accession>
<dbReference type="InterPro" id="IPR036282">
    <property type="entry name" value="Glutathione-S-Trfase_C_sf"/>
</dbReference>
<dbReference type="SUPFAM" id="SSF47616">
    <property type="entry name" value="GST C-terminal domain-like"/>
    <property type="match status" value="1"/>
</dbReference>
<comment type="caution">
    <text evidence="5">The sequence shown here is derived from an EMBL/GenBank/DDBJ whole genome shotgun (WGS) entry which is preliminary data.</text>
</comment>
<proteinExistence type="inferred from homology"/>
<organism evidence="5 6">
    <name type="scientific">Zophobas morio</name>
    <dbReference type="NCBI Taxonomy" id="2755281"/>
    <lineage>
        <taxon>Eukaryota</taxon>
        <taxon>Metazoa</taxon>
        <taxon>Ecdysozoa</taxon>
        <taxon>Arthropoda</taxon>
        <taxon>Hexapoda</taxon>
        <taxon>Insecta</taxon>
        <taxon>Pterygota</taxon>
        <taxon>Neoptera</taxon>
        <taxon>Endopterygota</taxon>
        <taxon>Coleoptera</taxon>
        <taxon>Polyphaga</taxon>
        <taxon>Cucujiformia</taxon>
        <taxon>Tenebrionidae</taxon>
        <taxon>Zophobas</taxon>
    </lineage>
</organism>
<dbReference type="FunFam" id="3.40.30.10:FF:000034">
    <property type="entry name" value="glutathione S-transferase 1"/>
    <property type="match status" value="1"/>
</dbReference>
<dbReference type="InterPro" id="IPR004045">
    <property type="entry name" value="Glutathione_S-Trfase_N"/>
</dbReference>
<evidence type="ECO:0000259" key="4">
    <source>
        <dbReference type="PROSITE" id="PS50405"/>
    </source>
</evidence>
<dbReference type="PANTHER" id="PTHR43969">
    <property type="entry name" value="GLUTATHIONE S TRANSFERASE D10, ISOFORM A-RELATED"/>
    <property type="match status" value="1"/>
</dbReference>
<dbReference type="SFLD" id="SFLDG00358">
    <property type="entry name" value="Main_(cytGST)"/>
    <property type="match status" value="1"/>
</dbReference>
<feature type="domain" description="GST N-terminal" evidence="3">
    <location>
        <begin position="1"/>
        <end position="83"/>
    </location>
</feature>
<dbReference type="EMBL" id="JALNTZ010000002">
    <property type="protein sequence ID" value="KAJ3663900.1"/>
    <property type="molecule type" value="Genomic_DNA"/>
</dbReference>
<comment type="similarity">
    <text evidence="2">Belongs to the GST superfamily.</text>
</comment>
<dbReference type="PROSITE" id="PS50404">
    <property type="entry name" value="GST_NTER"/>
    <property type="match status" value="1"/>
</dbReference>
<dbReference type="FunFam" id="1.20.1050.10:FF:000007">
    <property type="entry name" value="Glutathione S-transferase 1-1"/>
    <property type="match status" value="1"/>
</dbReference>
<reference evidence="5" key="1">
    <citation type="journal article" date="2023" name="G3 (Bethesda)">
        <title>Whole genome assemblies of Zophobas morio and Tenebrio molitor.</title>
        <authorList>
            <person name="Kaur S."/>
            <person name="Stinson S.A."/>
            <person name="diCenzo G.C."/>
        </authorList>
    </citation>
    <scope>NUCLEOTIDE SEQUENCE</scope>
    <source>
        <strain evidence="5">QUZm001</strain>
    </source>
</reference>
<protein>
    <submittedName>
        <fullName evidence="5">Uncharacterized protein</fullName>
    </submittedName>
</protein>
<sequence>MAPTLYMIAPSPPVRSVLITAKALGIQLQEKAVDFQKGEHLQPEYLKINPQHTVPTLVDDDGFIVWDSHAINPYLVSKYGKNDSLYPKDLKKRAIVDQRLHFDSGVAFARGITIIGQILREGKTSLTDKDKESLTQVYEFLEAFLDGKQWMAGDSVTIADYNLYATISGSNVLVPVDSQKFPKVAAWLKKVDALPEAEVSKKGLEVFTTMVKSKLQ</sequence>